<dbReference type="Proteomes" id="UP000283374">
    <property type="component" value="Unassembled WGS sequence"/>
</dbReference>
<dbReference type="PANTHER" id="PTHR47128">
    <property type="match status" value="1"/>
</dbReference>
<evidence type="ECO:0000259" key="3">
    <source>
        <dbReference type="Pfam" id="PF13460"/>
    </source>
</evidence>
<dbReference type="Pfam" id="PF13460">
    <property type="entry name" value="NAD_binding_10"/>
    <property type="match status" value="1"/>
</dbReference>
<dbReference type="InterPro" id="IPR016040">
    <property type="entry name" value="NAD(P)-bd_dom"/>
</dbReference>
<protein>
    <submittedName>
        <fullName evidence="4">NAD-dependent epimerase/dehydratase family protein</fullName>
    </submittedName>
</protein>
<sequence>MRIAVVGGTGLLGSLVVRELESRGHDVRVLGRHVREFPVDLTTGSGLDDALVGCEVVVDASNSQSKARETLVDGCRRLLEAAHAAGVGQYVGISIVGCDAVPMPYYRVKVEQERVIEDGPVPWSIVRATQFHEFVDSLLSQATRRHVLPLLKVPVQTVAVAEVAALMADVAEAPPTGATTSIAGPRREQLDDLTRAWRDKDSRWAVPLRLRVPGKLGRALRAGGLTTAAPDASGRQTFHEWLAAR</sequence>
<dbReference type="EMBL" id="QWKP01000190">
    <property type="protein sequence ID" value="RHA40994.1"/>
    <property type="molecule type" value="Genomic_DNA"/>
</dbReference>
<comment type="caution">
    <text evidence="4">The sequence shown here is derived from an EMBL/GenBank/DDBJ whole genome shotgun (WGS) entry which is preliminary data.</text>
</comment>
<organism evidence="4 5">
    <name type="scientific">Cellulomonas rhizosphaerae</name>
    <dbReference type="NCBI Taxonomy" id="2293719"/>
    <lineage>
        <taxon>Bacteria</taxon>
        <taxon>Bacillati</taxon>
        <taxon>Actinomycetota</taxon>
        <taxon>Actinomycetes</taxon>
        <taxon>Micrococcales</taxon>
        <taxon>Cellulomonadaceae</taxon>
        <taxon>Cellulomonas</taxon>
    </lineage>
</organism>
<evidence type="ECO:0000313" key="4">
    <source>
        <dbReference type="EMBL" id="RHA40994.1"/>
    </source>
</evidence>
<accession>A0A413RLP3</accession>
<dbReference type="InterPro" id="IPR044256">
    <property type="entry name" value="HCF244-like"/>
</dbReference>
<name>A0A413RLP3_9CELL</name>
<evidence type="ECO:0000256" key="1">
    <source>
        <dbReference type="ARBA" id="ARBA00022531"/>
    </source>
</evidence>
<dbReference type="InterPro" id="IPR036291">
    <property type="entry name" value="NAD(P)-bd_dom_sf"/>
</dbReference>
<feature type="domain" description="NAD(P)-binding" evidence="3">
    <location>
        <begin position="7"/>
        <end position="174"/>
    </location>
</feature>
<proteinExistence type="predicted"/>
<dbReference type="PANTHER" id="PTHR47128:SF2">
    <property type="entry name" value="PROTEIN HIGH CHLOROPHYLL FLUORESCENCE PHENOTYPE 244, CHLOROPLASTIC"/>
    <property type="match status" value="1"/>
</dbReference>
<dbReference type="OrthoDB" id="9771302at2"/>
<evidence type="ECO:0000256" key="2">
    <source>
        <dbReference type="ARBA" id="ARBA00023276"/>
    </source>
</evidence>
<evidence type="ECO:0000313" key="5">
    <source>
        <dbReference type="Proteomes" id="UP000283374"/>
    </source>
</evidence>
<dbReference type="GO" id="GO:0015979">
    <property type="term" value="P:photosynthesis"/>
    <property type="evidence" value="ECO:0007669"/>
    <property type="project" value="UniProtKB-KW"/>
</dbReference>
<keyword evidence="5" id="KW-1185">Reference proteome</keyword>
<dbReference type="GO" id="GO:0009523">
    <property type="term" value="C:photosystem II"/>
    <property type="evidence" value="ECO:0007669"/>
    <property type="project" value="UniProtKB-KW"/>
</dbReference>
<dbReference type="Gene3D" id="3.40.50.720">
    <property type="entry name" value="NAD(P)-binding Rossmann-like Domain"/>
    <property type="match status" value="1"/>
</dbReference>
<dbReference type="AlphaFoldDB" id="A0A413RLP3"/>
<keyword evidence="2" id="KW-0604">Photosystem II</keyword>
<keyword evidence="1" id="KW-0602">Photosynthesis</keyword>
<reference evidence="4 5" key="1">
    <citation type="submission" date="2018-08" db="EMBL/GenBank/DDBJ databases">
        <title>Cellulomonas rhizosphaerae sp. nov., a novel actinomycete isolated from soil.</title>
        <authorList>
            <person name="Tian Y."/>
        </authorList>
    </citation>
    <scope>NUCLEOTIDE SEQUENCE [LARGE SCALE GENOMIC DNA]</scope>
    <source>
        <strain evidence="4 5">NEAU-TCZ24</strain>
    </source>
</reference>
<dbReference type="SUPFAM" id="SSF51735">
    <property type="entry name" value="NAD(P)-binding Rossmann-fold domains"/>
    <property type="match status" value="1"/>
</dbReference>
<gene>
    <name evidence="4" type="ORF">D1825_09285</name>
</gene>
<dbReference type="RefSeq" id="WP_118767162.1">
    <property type="nucleotide sequence ID" value="NZ_QWKP01000190.1"/>
</dbReference>